<keyword evidence="3 5" id="KW-1133">Transmembrane helix</keyword>
<dbReference type="GO" id="GO:0016020">
    <property type="term" value="C:membrane"/>
    <property type="evidence" value="ECO:0007669"/>
    <property type="project" value="UniProtKB-SubCell"/>
</dbReference>
<feature type="transmembrane region" description="Helical" evidence="5">
    <location>
        <begin position="38"/>
        <end position="56"/>
    </location>
</feature>
<dbReference type="GO" id="GO:0022857">
    <property type="term" value="F:transmembrane transporter activity"/>
    <property type="evidence" value="ECO:0007669"/>
    <property type="project" value="InterPro"/>
</dbReference>
<comment type="caution">
    <text evidence="6">The sequence shown here is derived from an EMBL/GenBank/DDBJ whole genome shotgun (WGS) entry which is preliminary data.</text>
</comment>
<dbReference type="Proteomes" id="UP001186944">
    <property type="component" value="Unassembled WGS sequence"/>
</dbReference>
<feature type="transmembrane region" description="Helical" evidence="5">
    <location>
        <begin position="12"/>
        <end position="32"/>
    </location>
</feature>
<feature type="transmembrane region" description="Helical" evidence="5">
    <location>
        <begin position="251"/>
        <end position="271"/>
    </location>
</feature>
<feature type="transmembrane region" description="Helical" evidence="5">
    <location>
        <begin position="183"/>
        <end position="206"/>
    </location>
</feature>
<evidence type="ECO:0000256" key="2">
    <source>
        <dbReference type="ARBA" id="ARBA00022692"/>
    </source>
</evidence>
<dbReference type="EMBL" id="VSWD01000007">
    <property type="protein sequence ID" value="KAK3098129.1"/>
    <property type="molecule type" value="Genomic_DNA"/>
</dbReference>
<keyword evidence="2 5" id="KW-0812">Transmembrane</keyword>
<evidence type="ECO:0000256" key="1">
    <source>
        <dbReference type="ARBA" id="ARBA00004141"/>
    </source>
</evidence>
<evidence type="ECO:0000256" key="5">
    <source>
        <dbReference type="SAM" id="Phobius"/>
    </source>
</evidence>
<keyword evidence="7" id="KW-1185">Reference proteome</keyword>
<evidence type="ECO:0000313" key="6">
    <source>
        <dbReference type="EMBL" id="KAK3098129.1"/>
    </source>
</evidence>
<evidence type="ECO:0008006" key="8">
    <source>
        <dbReference type="Google" id="ProtNLM"/>
    </source>
</evidence>
<protein>
    <recommendedName>
        <fullName evidence="8">Major facilitator superfamily (MFS) profile domain-containing protein</fullName>
    </recommendedName>
</protein>
<dbReference type="InterPro" id="IPR036259">
    <property type="entry name" value="MFS_trans_sf"/>
</dbReference>
<dbReference type="PANTHER" id="PTHR24064">
    <property type="entry name" value="SOLUTE CARRIER FAMILY 22 MEMBER"/>
    <property type="match status" value="1"/>
</dbReference>
<reference evidence="6" key="1">
    <citation type="submission" date="2019-08" db="EMBL/GenBank/DDBJ databases">
        <title>The improved chromosome-level genome for the pearl oyster Pinctada fucata martensii using PacBio sequencing and Hi-C.</title>
        <authorList>
            <person name="Zheng Z."/>
        </authorList>
    </citation>
    <scope>NUCLEOTIDE SEQUENCE</scope>
    <source>
        <strain evidence="6">ZZ-2019</strain>
        <tissue evidence="6">Adductor muscle</tissue>
    </source>
</reference>
<feature type="transmembrane region" description="Helical" evidence="5">
    <location>
        <begin position="116"/>
        <end position="136"/>
    </location>
</feature>
<organism evidence="6 7">
    <name type="scientific">Pinctada imbricata</name>
    <name type="common">Atlantic pearl-oyster</name>
    <name type="synonym">Pinctada martensii</name>
    <dbReference type="NCBI Taxonomy" id="66713"/>
    <lineage>
        <taxon>Eukaryota</taxon>
        <taxon>Metazoa</taxon>
        <taxon>Spiralia</taxon>
        <taxon>Lophotrochozoa</taxon>
        <taxon>Mollusca</taxon>
        <taxon>Bivalvia</taxon>
        <taxon>Autobranchia</taxon>
        <taxon>Pteriomorphia</taxon>
        <taxon>Pterioida</taxon>
        <taxon>Pterioidea</taxon>
        <taxon>Pteriidae</taxon>
        <taxon>Pinctada</taxon>
    </lineage>
</organism>
<sequence length="291" mass="31943">MVGPSKRVWAGVVIHAFFAIGLVYLSAVGYFLRDWQHIDIAIAVPCVFYLLYWWCVPESPRWLISRGRLQEAEDIIAKAAKTNKAIIPSKLLTKDMAEDEEQDPGRIWQLFTSRVMLIRTSILFFNWMVVSMMYYGVTMHAGGMGGDFFLNFFLMAIVEFPAYSLAIILLDRMGRKKLHSLQPLTLTLAIIGKIGSAGAFAVVYVFSAELFPTVVRNAGMGASSCIARIGGMVAPYVASSGDLVGGKFGQALPLVIFGAASVAAGLLCLFLPETLNKKLPETIEDGIKFGR</sequence>
<proteinExistence type="predicted"/>
<feature type="transmembrane region" description="Helical" evidence="5">
    <location>
        <begin position="148"/>
        <end position="171"/>
    </location>
</feature>
<dbReference type="SUPFAM" id="SSF103473">
    <property type="entry name" value="MFS general substrate transporter"/>
    <property type="match status" value="1"/>
</dbReference>
<accession>A0AA89BXK9</accession>
<dbReference type="AlphaFoldDB" id="A0AA89BXK9"/>
<keyword evidence="4 5" id="KW-0472">Membrane</keyword>
<gene>
    <name evidence="6" type="ORF">FSP39_016424</name>
</gene>
<evidence type="ECO:0000256" key="3">
    <source>
        <dbReference type="ARBA" id="ARBA00022989"/>
    </source>
</evidence>
<dbReference type="InterPro" id="IPR005828">
    <property type="entry name" value="MFS_sugar_transport-like"/>
</dbReference>
<dbReference type="Pfam" id="PF00083">
    <property type="entry name" value="Sugar_tr"/>
    <property type="match status" value="1"/>
</dbReference>
<name>A0AA89BXK9_PINIB</name>
<comment type="subcellular location">
    <subcellularLocation>
        <location evidence="1">Membrane</location>
        <topology evidence="1">Multi-pass membrane protein</topology>
    </subcellularLocation>
</comment>
<dbReference type="Gene3D" id="1.20.1250.20">
    <property type="entry name" value="MFS general substrate transporter like domains"/>
    <property type="match status" value="1"/>
</dbReference>
<evidence type="ECO:0000313" key="7">
    <source>
        <dbReference type="Proteomes" id="UP001186944"/>
    </source>
</evidence>
<evidence type="ECO:0000256" key="4">
    <source>
        <dbReference type="ARBA" id="ARBA00023136"/>
    </source>
</evidence>